<dbReference type="KEGG" id="est:DN752_21525"/>
<dbReference type="InterPro" id="IPR018357">
    <property type="entry name" value="Hexapep_transf_CS"/>
</dbReference>
<sequence length="202" mass="23209">MDIIKTKADLKRVLKVEKEKLNIKRPFIMRITYSEGYRVYRFFKNLRYLEYYLNKKKFLWDYIPLAWRYWNHRRMKLKYSFYIHPNTLDEGFHLVHSGFVRVAVFAKIGKNCTVLPRVLIGKKKPGIDNPEVNIGDNCYIGTGVTILGPINIGNNVTIAAGSVVTQDVPDNCIIGGIPAKVLKHKNPAEASPTEVPMEALKK</sequence>
<accession>A0A2Z4IN44</accession>
<reference evidence="5 6" key="1">
    <citation type="submission" date="2018-06" db="EMBL/GenBank/DDBJ databases">
        <title>Echinicola strongylocentroti sp. nov., isolated from a sea urchin Strongylocentrotus intermedius.</title>
        <authorList>
            <person name="Bae S.S."/>
        </authorList>
    </citation>
    <scope>NUCLEOTIDE SEQUENCE [LARGE SCALE GENOMIC DNA]</scope>
    <source>
        <strain evidence="5 6">MEBiC08714</strain>
    </source>
</reference>
<dbReference type="Pfam" id="PF00132">
    <property type="entry name" value="Hexapep"/>
    <property type="match status" value="1"/>
</dbReference>
<dbReference type="OrthoDB" id="9812571at2"/>
<dbReference type="PANTHER" id="PTHR42811">
    <property type="entry name" value="SERINE ACETYLTRANSFERASE"/>
    <property type="match status" value="1"/>
</dbReference>
<evidence type="ECO:0000313" key="5">
    <source>
        <dbReference type="EMBL" id="AWW32522.1"/>
    </source>
</evidence>
<dbReference type="InterPro" id="IPR001451">
    <property type="entry name" value="Hexapep"/>
</dbReference>
<evidence type="ECO:0000256" key="3">
    <source>
        <dbReference type="ARBA" id="ARBA00022737"/>
    </source>
</evidence>
<evidence type="ECO:0000256" key="4">
    <source>
        <dbReference type="ARBA" id="ARBA00023315"/>
    </source>
</evidence>
<proteinExistence type="inferred from homology"/>
<dbReference type="CDD" id="cd03354">
    <property type="entry name" value="LbH_SAT"/>
    <property type="match status" value="1"/>
</dbReference>
<dbReference type="Proteomes" id="UP000248688">
    <property type="component" value="Chromosome"/>
</dbReference>
<dbReference type="GO" id="GO:0016746">
    <property type="term" value="F:acyltransferase activity"/>
    <property type="evidence" value="ECO:0007669"/>
    <property type="project" value="UniProtKB-KW"/>
</dbReference>
<keyword evidence="2 5" id="KW-0808">Transferase</keyword>
<keyword evidence="3" id="KW-0677">Repeat</keyword>
<dbReference type="Gene3D" id="2.160.10.10">
    <property type="entry name" value="Hexapeptide repeat proteins"/>
    <property type="match status" value="1"/>
</dbReference>
<dbReference type="EMBL" id="CP030041">
    <property type="protein sequence ID" value="AWW32522.1"/>
    <property type="molecule type" value="Genomic_DNA"/>
</dbReference>
<protein>
    <submittedName>
        <fullName evidence="5">Serine acetyltransferase</fullName>
    </submittedName>
</protein>
<dbReference type="SUPFAM" id="SSF51161">
    <property type="entry name" value="Trimeric LpxA-like enzymes"/>
    <property type="match status" value="1"/>
</dbReference>
<dbReference type="InterPro" id="IPR045304">
    <property type="entry name" value="LbH_SAT"/>
</dbReference>
<dbReference type="RefSeq" id="WP_112785895.1">
    <property type="nucleotide sequence ID" value="NZ_CP030041.1"/>
</dbReference>
<gene>
    <name evidence="5" type="ORF">DN752_21525</name>
</gene>
<dbReference type="AlphaFoldDB" id="A0A2Z4IN44"/>
<comment type="similarity">
    <text evidence="1">Belongs to the transferase hexapeptide repeat family.</text>
</comment>
<evidence type="ECO:0000256" key="1">
    <source>
        <dbReference type="ARBA" id="ARBA00007274"/>
    </source>
</evidence>
<organism evidence="5 6">
    <name type="scientific">Echinicola strongylocentroti</name>
    <dbReference type="NCBI Taxonomy" id="1795355"/>
    <lineage>
        <taxon>Bacteria</taxon>
        <taxon>Pseudomonadati</taxon>
        <taxon>Bacteroidota</taxon>
        <taxon>Cytophagia</taxon>
        <taxon>Cytophagales</taxon>
        <taxon>Cyclobacteriaceae</taxon>
        <taxon>Echinicola</taxon>
    </lineage>
</organism>
<name>A0A2Z4IN44_9BACT</name>
<dbReference type="PROSITE" id="PS00101">
    <property type="entry name" value="HEXAPEP_TRANSFERASES"/>
    <property type="match status" value="1"/>
</dbReference>
<evidence type="ECO:0000313" key="6">
    <source>
        <dbReference type="Proteomes" id="UP000248688"/>
    </source>
</evidence>
<evidence type="ECO:0000256" key="2">
    <source>
        <dbReference type="ARBA" id="ARBA00022679"/>
    </source>
</evidence>
<dbReference type="InterPro" id="IPR011004">
    <property type="entry name" value="Trimer_LpxA-like_sf"/>
</dbReference>
<keyword evidence="4" id="KW-0012">Acyltransferase</keyword>
<keyword evidence="6" id="KW-1185">Reference proteome</keyword>